<evidence type="ECO:0000256" key="1">
    <source>
        <dbReference type="SAM" id="SignalP"/>
    </source>
</evidence>
<evidence type="ECO:0000259" key="2">
    <source>
        <dbReference type="Pfam" id="PF06439"/>
    </source>
</evidence>
<dbReference type="EMBL" id="JASCXX010000012">
    <property type="protein sequence ID" value="MDI6449639.1"/>
    <property type="molecule type" value="Genomic_DNA"/>
</dbReference>
<keyword evidence="4" id="KW-1185">Reference proteome</keyword>
<evidence type="ECO:0000313" key="4">
    <source>
        <dbReference type="Proteomes" id="UP001431776"/>
    </source>
</evidence>
<comment type="caution">
    <text evidence="3">The sequence shown here is derived from an EMBL/GenBank/DDBJ whole genome shotgun (WGS) entry which is preliminary data.</text>
</comment>
<protein>
    <submittedName>
        <fullName evidence="3">DUF1080 domain-containing protein</fullName>
    </submittedName>
</protein>
<keyword evidence="1" id="KW-0732">Signal</keyword>
<feature type="domain" description="3-keto-alpha-glucoside-1,2-lyase/3-keto-2-hydroxy-glucal hydratase" evidence="2">
    <location>
        <begin position="31"/>
        <end position="230"/>
    </location>
</feature>
<evidence type="ECO:0000313" key="3">
    <source>
        <dbReference type="EMBL" id="MDI6449639.1"/>
    </source>
</evidence>
<name>A0AAW6TZE4_9BACT</name>
<accession>A0AAW6TZE4</accession>
<reference evidence="3" key="1">
    <citation type="submission" date="2023-05" db="EMBL/GenBank/DDBJ databases">
        <title>Anaerotaeda fermentans gen. nov., sp. nov., a novel anaerobic planctomycete of the new family within the order Sedimentisphaerales isolated from Taman Peninsula, Russia.</title>
        <authorList>
            <person name="Khomyakova M.A."/>
            <person name="Merkel A.Y."/>
            <person name="Slobodkin A.I."/>
        </authorList>
    </citation>
    <scope>NUCLEOTIDE SEQUENCE</scope>
    <source>
        <strain evidence="3">M17dextr</strain>
    </source>
</reference>
<gene>
    <name evidence="3" type="ORF">QJ522_11340</name>
</gene>
<feature type="signal peptide" evidence="1">
    <location>
        <begin position="1"/>
        <end position="26"/>
    </location>
</feature>
<feature type="chain" id="PRO_5043981086" evidence="1">
    <location>
        <begin position="27"/>
        <end position="237"/>
    </location>
</feature>
<dbReference type="AlphaFoldDB" id="A0AAW6TZE4"/>
<dbReference type="Gene3D" id="2.60.120.560">
    <property type="entry name" value="Exo-inulinase, domain 1"/>
    <property type="match status" value="1"/>
</dbReference>
<dbReference type="RefSeq" id="WP_349245047.1">
    <property type="nucleotide sequence ID" value="NZ_JASCXX010000012.1"/>
</dbReference>
<sequence>MVRRIGVRRVVLAVLVIGAVAPVAQSSEDGFVPLFQNEGAPEGWLVRAWNDVSRPVDSNVKWLVKDGILHGSPMRGTWLVSERQYGDFILKYDFKLGETGNSGCALRAPLFGDPAFDGMELQMADYRYNTSAADSELTGGIYRAIAPKKQVYKPTEWNSYLIVLAGAHMHVVLNGELILDVDLNEQTQAVKRHDGSAASPIKDRPRKGHIGFQELSRGGSHVQIRNAYIKVLNESGS</sequence>
<dbReference type="InterPro" id="IPR010496">
    <property type="entry name" value="AL/BT2_dom"/>
</dbReference>
<proteinExistence type="predicted"/>
<dbReference type="Pfam" id="PF06439">
    <property type="entry name" value="3keto-disac_hyd"/>
    <property type="match status" value="1"/>
</dbReference>
<dbReference type="Proteomes" id="UP001431776">
    <property type="component" value="Unassembled WGS sequence"/>
</dbReference>
<dbReference type="GO" id="GO:0016787">
    <property type="term" value="F:hydrolase activity"/>
    <property type="evidence" value="ECO:0007669"/>
    <property type="project" value="InterPro"/>
</dbReference>
<organism evidence="3 4">
    <name type="scientific">Anaerobaca lacustris</name>
    <dbReference type="NCBI Taxonomy" id="3044600"/>
    <lineage>
        <taxon>Bacteria</taxon>
        <taxon>Pseudomonadati</taxon>
        <taxon>Planctomycetota</taxon>
        <taxon>Phycisphaerae</taxon>
        <taxon>Sedimentisphaerales</taxon>
        <taxon>Anaerobacaceae</taxon>
        <taxon>Anaerobaca</taxon>
    </lineage>
</organism>